<keyword evidence="1" id="KW-0732">Signal</keyword>
<keyword evidence="3" id="KW-1185">Reference proteome</keyword>
<sequence>MLLPTLALLTTSLAALSSATVFHNNFGHDGWLQDNQGTEVYVKDKNHATIGGGWGFFWIDEKVCHQNAATFEWPSYYGDVYLKNDGRLYDAGGGQISGVKLC</sequence>
<comment type="caution">
    <text evidence="2">The sequence shown here is derived from an EMBL/GenBank/DDBJ whole genome shotgun (WGS) entry which is preliminary data.</text>
</comment>
<reference evidence="2 3" key="1">
    <citation type="submission" date="2024-07" db="EMBL/GenBank/DDBJ databases">
        <title>Section-level genome sequencing and comparative genomics of Aspergillus sections Usti and Cavernicolus.</title>
        <authorList>
            <consortium name="Lawrence Berkeley National Laboratory"/>
            <person name="Nybo J.L."/>
            <person name="Vesth T.C."/>
            <person name="Theobald S."/>
            <person name="Frisvad J.C."/>
            <person name="Larsen T.O."/>
            <person name="Kjaerboelling I."/>
            <person name="Rothschild-Mancinelli K."/>
            <person name="Lyhne E.K."/>
            <person name="Kogle M.E."/>
            <person name="Barry K."/>
            <person name="Clum A."/>
            <person name="Na H."/>
            <person name="Ledsgaard L."/>
            <person name="Lin J."/>
            <person name="Lipzen A."/>
            <person name="Kuo A."/>
            <person name="Riley R."/>
            <person name="Mondo S."/>
            <person name="Labutti K."/>
            <person name="Haridas S."/>
            <person name="Pangalinan J."/>
            <person name="Salamov A.A."/>
            <person name="Simmons B.A."/>
            <person name="Magnuson J.K."/>
            <person name="Chen J."/>
            <person name="Drula E."/>
            <person name="Henrissat B."/>
            <person name="Wiebenga A."/>
            <person name="Lubbers R.J."/>
            <person name="Gomes A.C."/>
            <person name="Makela M.R."/>
            <person name="Stajich J."/>
            <person name="Grigoriev I.V."/>
            <person name="Mortensen U.H."/>
            <person name="De Vries R.P."/>
            <person name="Baker S.E."/>
            <person name="Andersen M.R."/>
        </authorList>
    </citation>
    <scope>NUCLEOTIDE SEQUENCE [LARGE SCALE GENOMIC DNA]</scope>
    <source>
        <strain evidence="2 3">CBS 588.65</strain>
    </source>
</reference>
<feature type="signal peptide" evidence="1">
    <location>
        <begin position="1"/>
        <end position="19"/>
    </location>
</feature>
<dbReference type="EMBL" id="JBFXLT010000125">
    <property type="protein sequence ID" value="KAL2807966.1"/>
    <property type="molecule type" value="Genomic_DNA"/>
</dbReference>
<evidence type="ECO:0000256" key="1">
    <source>
        <dbReference type="SAM" id="SignalP"/>
    </source>
</evidence>
<proteinExistence type="predicted"/>
<organism evidence="2 3">
    <name type="scientific">Aspergillus granulosus</name>
    <dbReference type="NCBI Taxonomy" id="176169"/>
    <lineage>
        <taxon>Eukaryota</taxon>
        <taxon>Fungi</taxon>
        <taxon>Dikarya</taxon>
        <taxon>Ascomycota</taxon>
        <taxon>Pezizomycotina</taxon>
        <taxon>Eurotiomycetes</taxon>
        <taxon>Eurotiomycetidae</taxon>
        <taxon>Eurotiales</taxon>
        <taxon>Aspergillaceae</taxon>
        <taxon>Aspergillus</taxon>
        <taxon>Aspergillus subgen. Nidulantes</taxon>
    </lineage>
</organism>
<protein>
    <submittedName>
        <fullName evidence="2">Uncharacterized protein</fullName>
    </submittedName>
</protein>
<name>A0ABR4GXP6_9EURO</name>
<accession>A0ABR4GXP6</accession>
<evidence type="ECO:0000313" key="3">
    <source>
        <dbReference type="Proteomes" id="UP001610334"/>
    </source>
</evidence>
<feature type="chain" id="PRO_5046265576" evidence="1">
    <location>
        <begin position="20"/>
        <end position="102"/>
    </location>
</feature>
<evidence type="ECO:0000313" key="2">
    <source>
        <dbReference type="EMBL" id="KAL2807966.1"/>
    </source>
</evidence>
<dbReference type="Proteomes" id="UP001610334">
    <property type="component" value="Unassembled WGS sequence"/>
</dbReference>
<gene>
    <name evidence="2" type="ORF">BJX63DRAFT_436545</name>
</gene>